<keyword evidence="4 7" id="KW-0812">Transmembrane</keyword>
<reference evidence="9" key="1">
    <citation type="submission" date="2021-07" db="EMBL/GenBank/DDBJ databases">
        <title>Candidatus Kaistella beijingensis sp. nov. isolated from a municipal wastewater treatment plant is involved in sludge foaming.</title>
        <authorList>
            <person name="Song Y."/>
            <person name="Liu S.-J."/>
        </authorList>
    </citation>
    <scope>NUCLEOTIDE SEQUENCE</scope>
    <source>
        <strain evidence="9">DSM 43998</strain>
    </source>
</reference>
<evidence type="ECO:0000256" key="7">
    <source>
        <dbReference type="SAM" id="Phobius"/>
    </source>
</evidence>
<evidence type="ECO:0000313" key="9">
    <source>
        <dbReference type="EMBL" id="QXQ16012.1"/>
    </source>
</evidence>
<feature type="transmembrane region" description="Helical" evidence="7">
    <location>
        <begin position="278"/>
        <end position="301"/>
    </location>
</feature>
<evidence type="ECO:0000256" key="4">
    <source>
        <dbReference type="ARBA" id="ARBA00022692"/>
    </source>
</evidence>
<dbReference type="InterPro" id="IPR051328">
    <property type="entry name" value="T7SS_ABC-Transporter"/>
</dbReference>
<accession>A0ABX8SE09</accession>
<organism evidence="9 10">
    <name type="scientific">Skermania pinensis</name>
    <dbReference type="NCBI Taxonomy" id="39122"/>
    <lineage>
        <taxon>Bacteria</taxon>
        <taxon>Bacillati</taxon>
        <taxon>Actinomycetota</taxon>
        <taxon>Actinomycetes</taxon>
        <taxon>Mycobacteriales</taxon>
        <taxon>Gordoniaceae</taxon>
        <taxon>Skermania</taxon>
    </lineage>
</organism>
<dbReference type="InterPro" id="IPR013525">
    <property type="entry name" value="ABC2_TM"/>
</dbReference>
<evidence type="ECO:0000259" key="8">
    <source>
        <dbReference type="Pfam" id="PF12698"/>
    </source>
</evidence>
<evidence type="ECO:0000256" key="5">
    <source>
        <dbReference type="ARBA" id="ARBA00022989"/>
    </source>
</evidence>
<dbReference type="PANTHER" id="PTHR43077">
    <property type="entry name" value="TRANSPORT PERMEASE YVFS-RELATED"/>
    <property type="match status" value="1"/>
</dbReference>
<feature type="transmembrane region" description="Helical" evidence="7">
    <location>
        <begin position="194"/>
        <end position="212"/>
    </location>
</feature>
<comment type="subcellular location">
    <subcellularLocation>
        <location evidence="1">Cell membrane</location>
        <topology evidence="1">Multi-pass membrane protein</topology>
    </subcellularLocation>
</comment>
<feature type="transmembrane region" description="Helical" evidence="7">
    <location>
        <begin position="367"/>
        <end position="389"/>
    </location>
</feature>
<feature type="transmembrane region" description="Helical" evidence="7">
    <location>
        <begin position="308"/>
        <end position="328"/>
    </location>
</feature>
<keyword evidence="3" id="KW-1003">Cell membrane</keyword>
<evidence type="ECO:0000256" key="2">
    <source>
        <dbReference type="ARBA" id="ARBA00007783"/>
    </source>
</evidence>
<proteinExistence type="inferred from homology"/>
<evidence type="ECO:0000313" key="10">
    <source>
        <dbReference type="Proteomes" id="UP000887023"/>
    </source>
</evidence>
<dbReference type="Pfam" id="PF12698">
    <property type="entry name" value="ABC2_membrane_3"/>
    <property type="match status" value="1"/>
</dbReference>
<keyword evidence="5 7" id="KW-1133">Transmembrane helix</keyword>
<evidence type="ECO:0000256" key="1">
    <source>
        <dbReference type="ARBA" id="ARBA00004651"/>
    </source>
</evidence>
<evidence type="ECO:0000256" key="3">
    <source>
        <dbReference type="ARBA" id="ARBA00022475"/>
    </source>
</evidence>
<protein>
    <submittedName>
        <fullName evidence="9">SNG1 family protein</fullName>
    </submittedName>
</protein>
<name>A0ABX8SE09_9ACTN</name>
<keyword evidence="10" id="KW-1185">Reference proteome</keyword>
<evidence type="ECO:0000256" key="6">
    <source>
        <dbReference type="ARBA" id="ARBA00023136"/>
    </source>
</evidence>
<comment type="similarity">
    <text evidence="2">Belongs to the ABC-2 integral membrane protein family.</text>
</comment>
<dbReference type="EMBL" id="CP079105">
    <property type="protein sequence ID" value="QXQ16012.1"/>
    <property type="molecule type" value="Genomic_DNA"/>
</dbReference>
<feature type="domain" description="ABC-2 type transporter transmembrane" evidence="8">
    <location>
        <begin position="65"/>
        <end position="381"/>
    </location>
</feature>
<gene>
    <name evidence="9" type="ORF">KV203_16860</name>
</gene>
<feature type="transmembrane region" description="Helical" evidence="7">
    <location>
        <begin position="245"/>
        <end position="266"/>
    </location>
</feature>
<keyword evidence="6 7" id="KW-0472">Membrane</keyword>
<sequence>MALLAAMYLGGVLDPQQHLHGFPVALVDQDEGETVAGQPRNVGHEIADGIADRIPADKIDLRRIGIAEATDQLQHGEVYGAIVIPSDFSKRLMILGQASVVPGDVERPVITVQLNPRMGAYAQAITLRIAEQALEQVNDMVGKQLTEQVRAELAKGEQPPTLSGASQLTLAQPVDVRQVSFHPLPDGTGNGLSAFFYTIMLVLAGFTGSMIVHQLVDSRLGFAPTEFGPWYVRYPSVGISRFRTLLVKWGIIAGVAPVVSGIYLGIARLLGMPVDRPLALFLYSTLAIISVGVTALTVLAALGSAGMLVNLVVFIVAGLPASGGSVPIEATPPLFGLLARVEPMHQVFLGVRSILYFNATGAGLASAIWMAILGLGIGLAAGAAVTRFYDRKGLLRQASPASA</sequence>
<dbReference type="PANTHER" id="PTHR43077:SF8">
    <property type="entry name" value="DOXORUBICIN RESISTANCE ABC TRANSPORTER PERMEASE PROTEIN DRRB"/>
    <property type="match status" value="1"/>
</dbReference>
<dbReference type="Proteomes" id="UP000887023">
    <property type="component" value="Chromosome"/>
</dbReference>
<dbReference type="Gene3D" id="3.40.1710.10">
    <property type="entry name" value="abc type-2 transporter like domain"/>
    <property type="match status" value="1"/>
</dbReference>